<feature type="domain" description="Aldehyde dehydrogenase" evidence="7">
    <location>
        <begin position="14"/>
        <end position="472"/>
    </location>
</feature>
<evidence type="ECO:0000256" key="3">
    <source>
        <dbReference type="ARBA" id="ARBA00024226"/>
    </source>
</evidence>
<dbReference type="EC" id="1.2.1.3" evidence="3"/>
<evidence type="ECO:0000256" key="2">
    <source>
        <dbReference type="ARBA" id="ARBA00023002"/>
    </source>
</evidence>
<dbReference type="EMBL" id="QGGT01000003">
    <property type="protein sequence ID" value="PWK33882.1"/>
    <property type="molecule type" value="Genomic_DNA"/>
</dbReference>
<evidence type="ECO:0000313" key="8">
    <source>
        <dbReference type="EMBL" id="PWK33882.1"/>
    </source>
</evidence>
<dbReference type="SUPFAM" id="SSF53720">
    <property type="entry name" value="ALDH-like"/>
    <property type="match status" value="1"/>
</dbReference>
<evidence type="ECO:0000256" key="1">
    <source>
        <dbReference type="ARBA" id="ARBA00009986"/>
    </source>
</evidence>
<dbReference type="PROSITE" id="PS00687">
    <property type="entry name" value="ALDEHYDE_DEHYDR_GLU"/>
    <property type="match status" value="1"/>
</dbReference>
<dbReference type="Proteomes" id="UP000245754">
    <property type="component" value="Unassembled WGS sequence"/>
</dbReference>
<dbReference type="InterPro" id="IPR016163">
    <property type="entry name" value="Ald_DH_C"/>
</dbReference>
<dbReference type="CDD" id="cd07138">
    <property type="entry name" value="ALDH_CddD_SSP0762"/>
    <property type="match status" value="1"/>
</dbReference>
<keyword evidence="2 6" id="KW-0560">Oxidoreductase</keyword>
<gene>
    <name evidence="8" type="ORF">C7419_103201</name>
</gene>
<feature type="active site" evidence="5">
    <location>
        <position position="244"/>
    </location>
</feature>
<dbReference type="InterPro" id="IPR016160">
    <property type="entry name" value="Ald_DH_CS_CYS"/>
</dbReference>
<comment type="catalytic activity">
    <reaction evidence="4">
        <text>an aldehyde + NAD(+) + H2O = a carboxylate + NADH + 2 H(+)</text>
        <dbReference type="Rhea" id="RHEA:16185"/>
        <dbReference type="ChEBI" id="CHEBI:15377"/>
        <dbReference type="ChEBI" id="CHEBI:15378"/>
        <dbReference type="ChEBI" id="CHEBI:17478"/>
        <dbReference type="ChEBI" id="CHEBI:29067"/>
        <dbReference type="ChEBI" id="CHEBI:57540"/>
        <dbReference type="ChEBI" id="CHEBI:57945"/>
        <dbReference type="EC" id="1.2.1.3"/>
    </reaction>
</comment>
<evidence type="ECO:0000259" key="7">
    <source>
        <dbReference type="Pfam" id="PF00171"/>
    </source>
</evidence>
<evidence type="ECO:0000313" key="9">
    <source>
        <dbReference type="Proteomes" id="UP000245754"/>
    </source>
</evidence>
<dbReference type="InterPro" id="IPR029510">
    <property type="entry name" value="Ald_DH_CS_GLU"/>
</dbReference>
<dbReference type="FunFam" id="3.40.309.10:FF:000012">
    <property type="entry name" value="Betaine aldehyde dehydrogenase"/>
    <property type="match status" value="1"/>
</dbReference>
<organism evidence="8 9">
    <name type="scientific">Cupriavidus plantarum</name>
    <dbReference type="NCBI Taxonomy" id="942865"/>
    <lineage>
        <taxon>Bacteria</taxon>
        <taxon>Pseudomonadati</taxon>
        <taxon>Pseudomonadota</taxon>
        <taxon>Betaproteobacteria</taxon>
        <taxon>Burkholderiales</taxon>
        <taxon>Burkholderiaceae</taxon>
        <taxon>Cupriavidus</taxon>
    </lineage>
</organism>
<accession>A0A316ERX8</accession>
<reference evidence="8 9" key="1">
    <citation type="submission" date="2018-05" db="EMBL/GenBank/DDBJ databases">
        <title>Genomic Encyclopedia of Type Strains, Phase IV (KMG-V): Genome sequencing to study the core and pangenomes of soil and plant-associated prokaryotes.</title>
        <authorList>
            <person name="Whitman W."/>
        </authorList>
    </citation>
    <scope>NUCLEOTIDE SEQUENCE [LARGE SCALE GENOMIC DNA]</scope>
    <source>
        <strain evidence="8 9">SLV-132</strain>
    </source>
</reference>
<dbReference type="InterPro" id="IPR016161">
    <property type="entry name" value="Ald_DH/histidinol_DH"/>
</dbReference>
<dbReference type="AlphaFoldDB" id="A0A316ERX8"/>
<dbReference type="GO" id="GO:0004029">
    <property type="term" value="F:aldehyde dehydrogenase (NAD+) activity"/>
    <property type="evidence" value="ECO:0007669"/>
    <property type="project" value="UniProtKB-EC"/>
</dbReference>
<dbReference type="RefSeq" id="WP_109583964.1">
    <property type="nucleotide sequence ID" value="NZ_QGGT01000003.1"/>
</dbReference>
<protein>
    <recommendedName>
        <fullName evidence="3">aldehyde dehydrogenase (NAD(+))</fullName>
        <ecNumber evidence="3">1.2.1.3</ecNumber>
    </recommendedName>
</protein>
<dbReference type="InterPro" id="IPR015590">
    <property type="entry name" value="Aldehyde_DH_dom"/>
</dbReference>
<comment type="similarity">
    <text evidence="1 6">Belongs to the aldehyde dehydrogenase family.</text>
</comment>
<dbReference type="Pfam" id="PF00171">
    <property type="entry name" value="Aldedh"/>
    <property type="match status" value="1"/>
</dbReference>
<dbReference type="PANTHER" id="PTHR42804">
    <property type="entry name" value="ALDEHYDE DEHYDROGENASE"/>
    <property type="match status" value="1"/>
</dbReference>
<dbReference type="PANTHER" id="PTHR42804:SF1">
    <property type="entry name" value="ALDEHYDE DEHYDROGENASE-RELATED"/>
    <property type="match status" value="1"/>
</dbReference>
<evidence type="ECO:0000256" key="6">
    <source>
        <dbReference type="RuleBase" id="RU003345"/>
    </source>
</evidence>
<dbReference type="Gene3D" id="3.40.309.10">
    <property type="entry name" value="Aldehyde Dehydrogenase, Chain A, domain 2"/>
    <property type="match status" value="1"/>
</dbReference>
<proteinExistence type="inferred from homology"/>
<keyword evidence="9" id="KW-1185">Reference proteome</keyword>
<name>A0A316ERX8_9BURK</name>
<dbReference type="Gene3D" id="3.40.605.10">
    <property type="entry name" value="Aldehyde Dehydrogenase, Chain A, domain 1"/>
    <property type="match status" value="1"/>
</dbReference>
<dbReference type="PROSITE" id="PS00070">
    <property type="entry name" value="ALDEHYDE_DEHYDR_CYS"/>
    <property type="match status" value="1"/>
</dbReference>
<dbReference type="FunFam" id="3.40.605.10:FF:000007">
    <property type="entry name" value="NAD/NADP-dependent betaine aldehyde dehydrogenase"/>
    <property type="match status" value="1"/>
</dbReference>
<dbReference type="InterPro" id="IPR016162">
    <property type="entry name" value="Ald_DH_N"/>
</dbReference>
<evidence type="ECO:0000256" key="5">
    <source>
        <dbReference type="PROSITE-ProRule" id="PRU10007"/>
    </source>
</evidence>
<comment type="caution">
    <text evidence="8">The sequence shown here is derived from an EMBL/GenBank/DDBJ whole genome shotgun (WGS) entry which is preliminary data.</text>
</comment>
<sequence length="479" mass="51246">MHTIDKIYINGAFVTPHGEEWFDLYNPATEQTIGRVRLADEADANAAIAAARAALPRIASASREERLAWLSRMETAVRKREAELFDAVIEEYGAPVSRARWMVDYAADVIAHTADVLRDYPFTRRAGTAEVTMTPVGVAGLITPWNANASFITGKLATALAAGCPAVIKPSEMSALQTRIVTEALHEAGLPPGAFHIVTGRGDVVGAAITAHADVAKISFTGSTAVGKAIVRAGADTLKRVTLELGGKSPTIVLDDADFAKVVPMALQAGFMNSGQACIAGTRILVPEARKEEFEAHVRDAIHQFPAGLPSDPTTAIGPMVSQRQWERVQRYIALGLEQGARLVAGGPGRPDGLSAGWFVRPTVFTDVRNDMTIAREEIFGPVLSILTYRDEDEAIAIANDTTYGLSAYVMGADGERARRHAARIAARIESGRVLVNTLAHEPKAPFGGFKQSGLGREYGTFGLEAFLEPKSTLGVFAD</sequence>
<evidence type="ECO:0000256" key="4">
    <source>
        <dbReference type="ARBA" id="ARBA00049194"/>
    </source>
</evidence>